<evidence type="ECO:0000313" key="2">
    <source>
        <dbReference type="EMBL" id="AJH00136.1"/>
    </source>
</evidence>
<dbReference type="InterPro" id="IPR011008">
    <property type="entry name" value="Dimeric_a/b-barrel"/>
</dbReference>
<proteinExistence type="predicted"/>
<dbReference type="OrthoDB" id="3695636at2"/>
<dbReference type="STRING" id="1520.LF65_03579"/>
<dbReference type="PROSITE" id="PS51725">
    <property type="entry name" value="ABM"/>
    <property type="match status" value="2"/>
</dbReference>
<organism evidence="2 3">
    <name type="scientific">Clostridium beijerinckii</name>
    <name type="common">Clostridium MP</name>
    <dbReference type="NCBI Taxonomy" id="1520"/>
    <lineage>
        <taxon>Bacteria</taxon>
        <taxon>Bacillati</taxon>
        <taxon>Bacillota</taxon>
        <taxon>Clostridia</taxon>
        <taxon>Eubacteriales</taxon>
        <taxon>Clostridiaceae</taxon>
        <taxon>Clostridium</taxon>
    </lineage>
</organism>
<dbReference type="AlphaFoldDB" id="A0A0B5QGR9"/>
<evidence type="ECO:0000259" key="1">
    <source>
        <dbReference type="PROSITE" id="PS51725"/>
    </source>
</evidence>
<name>A0A0B5QGR9_CLOBE</name>
<reference evidence="3" key="1">
    <citation type="submission" date="2014-12" db="EMBL/GenBank/DDBJ databases">
        <title>Genome sequence of Clostridium beijerinckii strain 59B.</title>
        <authorList>
            <person name="Little G.T."/>
            <person name="Minton N.P."/>
        </authorList>
    </citation>
    <scope>NUCLEOTIDE SEQUENCE [LARGE SCALE GENOMIC DNA]</scope>
    <source>
        <strain evidence="3">59B</strain>
    </source>
</reference>
<dbReference type="PANTHER" id="PTHR33336:SF3">
    <property type="entry name" value="ABM DOMAIN-CONTAINING PROTEIN"/>
    <property type="match status" value="1"/>
</dbReference>
<dbReference type="Proteomes" id="UP000031866">
    <property type="component" value="Chromosome"/>
</dbReference>
<dbReference type="PANTHER" id="PTHR33336">
    <property type="entry name" value="QUINOL MONOOXYGENASE YGIN-RELATED"/>
    <property type="match status" value="1"/>
</dbReference>
<dbReference type="InterPro" id="IPR050744">
    <property type="entry name" value="AI-2_Isomerase_LsrG"/>
</dbReference>
<evidence type="ECO:0000313" key="3">
    <source>
        <dbReference type="Proteomes" id="UP000031866"/>
    </source>
</evidence>
<sequence>MLKNIKSLYKNQPGVVLRMHAKPGKVDELFQLTTNLHYNGDPDGPVDWALCRSNEEPDTLWAFEFYRDDESFTRHYSNPAMDEGHNKIFDLLADMPLRADVHIVSSNYTSDTTSYVVNEKSLYKNQPGVVLRMYAKPEKGADLFELTTNLHYNGDPDGPVDWVLCKSNEEPDTLWGFEFYRDDESFIRHYSNPAMDEVHQKVIDLLADMPIRDDIHIEASNNSEVV</sequence>
<gene>
    <name evidence="2" type="ORF">LF65_03579</name>
</gene>
<dbReference type="Pfam" id="PF03992">
    <property type="entry name" value="ABM"/>
    <property type="match status" value="2"/>
</dbReference>
<dbReference type="KEGG" id="cbei:LF65_03579"/>
<feature type="domain" description="ABM" evidence="1">
    <location>
        <begin position="127"/>
        <end position="215"/>
    </location>
</feature>
<dbReference type="EMBL" id="CP010086">
    <property type="protein sequence ID" value="AJH00136.1"/>
    <property type="molecule type" value="Genomic_DNA"/>
</dbReference>
<dbReference type="RefSeq" id="WP_041897731.1">
    <property type="nucleotide sequence ID" value="NZ_CP010086.2"/>
</dbReference>
<accession>A0A0B5QGR9</accession>
<feature type="domain" description="ABM" evidence="1">
    <location>
        <begin position="13"/>
        <end position="101"/>
    </location>
</feature>
<dbReference type="SUPFAM" id="SSF54909">
    <property type="entry name" value="Dimeric alpha+beta barrel"/>
    <property type="match status" value="2"/>
</dbReference>
<dbReference type="InterPro" id="IPR007138">
    <property type="entry name" value="ABM_dom"/>
</dbReference>
<dbReference type="Gene3D" id="3.30.70.100">
    <property type="match status" value="2"/>
</dbReference>
<dbReference type="GO" id="GO:0003824">
    <property type="term" value="F:catalytic activity"/>
    <property type="evidence" value="ECO:0007669"/>
    <property type="project" value="TreeGrafter"/>
</dbReference>
<protein>
    <recommendedName>
        <fullName evidence="1">ABM domain-containing protein</fullName>
    </recommendedName>
</protein>